<dbReference type="EMBL" id="JAUUTY010000607">
    <property type="protein sequence ID" value="KAK1598500.1"/>
    <property type="molecule type" value="Genomic_DNA"/>
</dbReference>
<dbReference type="SUPFAM" id="SSF53098">
    <property type="entry name" value="Ribonuclease H-like"/>
    <property type="match status" value="1"/>
</dbReference>
<dbReference type="GO" id="GO:0015074">
    <property type="term" value="P:DNA integration"/>
    <property type="evidence" value="ECO:0007669"/>
    <property type="project" value="InterPro"/>
</dbReference>
<dbReference type="InterPro" id="IPR013103">
    <property type="entry name" value="RVT_2"/>
</dbReference>
<keyword evidence="6" id="KW-1185">Reference proteome</keyword>
<dbReference type="SMART" id="SM00343">
    <property type="entry name" value="ZnF_C2HC"/>
    <property type="match status" value="1"/>
</dbReference>
<feature type="compositionally biased region" description="Low complexity" evidence="2">
    <location>
        <begin position="61"/>
        <end position="78"/>
    </location>
</feature>
<sequence length="2196" mass="246185">MITVSTTTPCAAHLLSPGLGAAVAAPRHHKRSTTAQPRISRAPEEPRPPPPSHRRRHHHGAGSSAPGHHAATASRSGPVGPPGPKAQAGPGSRTAAIGAPPPDDHLPDLRRRVEPVAGAAAPRRPELRSSSPAAGRSAWGEAPRRRFGERSGATTGSTTSSSDDEFLHTDNFFPDLSNFFDNLNMGDNDAAVNATDARPEGPLSAEEQGKFEKVDAMFKAALFSILGDNIVDPYMAFDHGKDAWDALEAKFGVSDAGTELYVMEQYYDYRMTDERSVVEQAHEIQSLAKELEQFKCTLPDKFVAGGIIAKLPPSWRNFATSLKHKRQEFSVSDLIGSLHVEEKARAKDTRARSFEGGSSANVVQKKNFQSHKSKNKNNGKGKFDEKNKASNSTNFKRKTPYKKKGNCHVCGAPGHWAPDCPERHDRRGNSGKSANVVIGVDTEMKDVARTSSVLMGNGSRASVRGVGTVDLKFTSGKTIQLKNVQHVPSINKNLVSGSLLCRDGFKLVFESNKVVISKCGQFVGKGYVCGGLFRLSLSDICTQIINHVCNDSESDIWHSRLCHINFGCMTRLANMNIIPKFAIVKKSKCQVCVQAKQPRKSHKTAEARDLAPLELIHSDLCEMNDEALNYFKIFKAEAENQLDRKIKRLRSDRGGEYFSNEFDSFCAEHGIIHERTPPYSPQSNGVAERKNRTLTDLVNAMLDTSGLSKAWWGEAILTACHVLNRVPTKNKTLTPFEEWERKRLKLSYLRTWGCMAKVNVPIPKKRKLGPKTVDCVLLGYAFHSIGYRFLIVKSEVPDMHVGTIMESNDATFFEDIFPMKETSSSSIQEMPTPKRSKRQRTAKSFGHDFIVYLVDDTPTSISEAYASQDADYWKEAVRSEMDSILANGTWEVTDRPYGCKPVGCKWVFKKKLRPDGTIEKYKARLVAKGYTQKEGEDFFDTYSPVARLTTIRVLLSLAASHGLLVHQMDVKTAFLNGELEEEIYMEQPDGFVVDGQEGKDLGVADVILNIKLLKDDDGGITLLQSHYVEKILSRFGATRPDISFAVSKLSRFVSRPGDVHWHALERVLRYLKGTASYGIHYTGYPRVLEGYSDANWISDADETKATSGYLFTLGGGAVSWKSCKQTIITRSTMEAELTALDTATVEAEWLRELLMDLPVVEKPIPAIPMNCDNQTVIVKVNSSKDNMKSSRHVFGERSGATTGSTTSSSDDEFLHTDNFFPDLSNFFDNLNMGDNDAAVKMLKVKGKVKGKVKKRHVMIPLMILAQAGVADSAFEDLLKMLKNMFPKNNELPASTYEAKKVVCPLGLEVLKIHACINDCILYRGEYENLNECPVCTALRYKIRGDDPGDDVEGQPPRKKVPAKVMWYAPIIPRLKRLFRNKEHAKLLRWHKEDRKSDGELRHPADGTQWRKIDREFKDFAADARNIRFGLSTDGMNPFGEQSSSHSTWPVTLCIYNLPPWLCMKRKFIMMPVLIQGPKQPGNDIDVYLRPLVDELLQLWGRPGVRVWDEHKEEEFDLRALLFVTINDWPALSNLSGLSNKGYNACTHCLHETQSVHLPNCKKNVYLGHRRFLPKGHPVRKKGKHYNGKADHRPKPAEHTGAEVFDMVKDLKVIFGKGPGGQSVPKGADGHVAMWKKKSIFWELEYWKVLEVRSAIDVMHVTKNICVNILSFLGVYGKSNDTKEARQDQQSLKDPDDLYPERFQGRASYALTKEEKVIFFECLSSMKVPSGFSSNIKGIINMAEKKFQNLKSHDCHVIMTQLLPIALRGLLPENVRVAIVKLCAFLNAISQKVINPEVLPRLQNDVVQCLVSFELVFPPSFFNIMTHLLVHLVDEISILGPVFLHNMFPFERFMGVLKKYVRNRARPEGSIAKGYGNEEVIEFCVDFVPDLKPIGLPQSRHEGRLSGKGTIGRKSTICMDGHSLTEAHHTVLTNSSLVAPYFEKHKNILRSDNPGKPESWIRKAHMETFGSWLRKHLMSDNKVVDQLYMLAKTPSSTITTFQGYEINGNTFYTIAQDKKSTNQNSGVRFDAATENGQKVTYYGYIEEIWELDYGPSFRVPLFRCKWFKLTGGGVTVDQQYGMTMVDFNNLGYLDEPFVLAKDVAQVFYVKDMSSKPRKRKDKKTISTSCDDPKRHIVLSGKRNIVGVEDKTDMSEDYNMFAEIPPFKVNTDPSIKLNDEDAPWIRHNRKQAGTQGKK</sequence>
<feature type="region of interest" description="Disordered" evidence="2">
    <location>
        <begin position="1189"/>
        <end position="1210"/>
    </location>
</feature>
<dbReference type="InterPro" id="IPR001584">
    <property type="entry name" value="Integrase_cat-core"/>
</dbReference>
<evidence type="ECO:0000259" key="4">
    <source>
        <dbReference type="PROSITE" id="PS50994"/>
    </source>
</evidence>
<dbReference type="PROSITE" id="PS50158">
    <property type="entry name" value="ZF_CCHC"/>
    <property type="match status" value="1"/>
</dbReference>
<dbReference type="InterPro" id="IPR001878">
    <property type="entry name" value="Znf_CCHC"/>
</dbReference>
<feature type="compositionally biased region" description="Basic residues" evidence="2">
    <location>
        <begin position="2184"/>
        <end position="2196"/>
    </location>
</feature>
<dbReference type="GO" id="GO:0008270">
    <property type="term" value="F:zinc ion binding"/>
    <property type="evidence" value="ECO:0007669"/>
    <property type="project" value="UniProtKB-KW"/>
</dbReference>
<dbReference type="InterPro" id="IPR025452">
    <property type="entry name" value="DUF4218"/>
</dbReference>
<gene>
    <name evidence="5" type="ORF">QYE76_017924</name>
</gene>
<evidence type="ECO:0000313" key="5">
    <source>
        <dbReference type="EMBL" id="KAK1598500.1"/>
    </source>
</evidence>
<dbReference type="Proteomes" id="UP001231189">
    <property type="component" value="Unassembled WGS sequence"/>
</dbReference>
<feature type="domain" description="Integrase catalytic" evidence="4">
    <location>
        <begin position="647"/>
        <end position="743"/>
    </location>
</feature>
<feature type="domain" description="CCHC-type" evidence="3">
    <location>
        <begin position="407"/>
        <end position="422"/>
    </location>
</feature>
<dbReference type="InterPro" id="IPR025312">
    <property type="entry name" value="DUF4216"/>
</dbReference>
<keyword evidence="1" id="KW-0479">Metal-binding</keyword>
<feature type="compositionally biased region" description="Basic and acidic residues" evidence="2">
    <location>
        <begin position="102"/>
        <end position="114"/>
    </location>
</feature>
<dbReference type="Pfam" id="PF13960">
    <property type="entry name" value="DUF4218"/>
    <property type="match status" value="1"/>
</dbReference>
<dbReference type="PANTHER" id="PTHR48258:SF9">
    <property type="entry name" value="OS01G0348150 PROTEIN"/>
    <property type="match status" value="1"/>
</dbReference>
<dbReference type="InterPro" id="IPR004242">
    <property type="entry name" value="Transposase_21"/>
</dbReference>
<dbReference type="Pfam" id="PF25597">
    <property type="entry name" value="SH3_retrovirus"/>
    <property type="match status" value="1"/>
</dbReference>
<dbReference type="Pfam" id="PF00098">
    <property type="entry name" value="zf-CCHC"/>
    <property type="match status" value="1"/>
</dbReference>
<feature type="compositionally biased region" description="Low complexity" evidence="2">
    <location>
        <begin position="1198"/>
        <end position="1208"/>
    </location>
</feature>
<dbReference type="InterPro" id="IPR057670">
    <property type="entry name" value="SH3_retrovirus"/>
</dbReference>
<proteinExistence type="predicted"/>
<evidence type="ECO:0000313" key="6">
    <source>
        <dbReference type="Proteomes" id="UP001231189"/>
    </source>
</evidence>
<feature type="region of interest" description="Disordered" evidence="2">
    <location>
        <begin position="347"/>
        <end position="403"/>
    </location>
</feature>
<reference evidence="5" key="1">
    <citation type="submission" date="2023-07" db="EMBL/GenBank/DDBJ databases">
        <title>A chromosome-level genome assembly of Lolium multiflorum.</title>
        <authorList>
            <person name="Chen Y."/>
            <person name="Copetti D."/>
            <person name="Kolliker R."/>
            <person name="Studer B."/>
        </authorList>
    </citation>
    <scope>NUCLEOTIDE SEQUENCE</scope>
    <source>
        <strain evidence="5">02402/16</strain>
        <tissue evidence="5">Leaf</tissue>
    </source>
</reference>
<feature type="compositionally biased region" description="Basic residues" evidence="2">
    <location>
        <begin position="368"/>
        <end position="379"/>
    </location>
</feature>
<feature type="compositionally biased region" description="Basic and acidic residues" evidence="2">
    <location>
        <begin position="1587"/>
        <end position="1596"/>
    </location>
</feature>
<dbReference type="Gene3D" id="3.30.420.10">
    <property type="entry name" value="Ribonuclease H-like superfamily/Ribonuclease H"/>
    <property type="match status" value="1"/>
</dbReference>
<dbReference type="InterPro" id="IPR012337">
    <property type="entry name" value="RNaseH-like_sf"/>
</dbReference>
<dbReference type="Pfam" id="PF14223">
    <property type="entry name" value="Retrotran_gag_2"/>
    <property type="match status" value="1"/>
</dbReference>
<dbReference type="Pfam" id="PF13952">
    <property type="entry name" value="DUF4216"/>
    <property type="match status" value="1"/>
</dbReference>
<dbReference type="SUPFAM" id="SSF57756">
    <property type="entry name" value="Retrovirus zinc finger-like domains"/>
    <property type="match status" value="1"/>
</dbReference>
<dbReference type="InterPro" id="IPR036875">
    <property type="entry name" value="Znf_CCHC_sf"/>
</dbReference>
<feature type="compositionally biased region" description="Polar residues" evidence="2">
    <location>
        <begin position="356"/>
        <end position="367"/>
    </location>
</feature>
<dbReference type="Gene3D" id="4.10.60.10">
    <property type="entry name" value="Zinc finger, CCHC-type"/>
    <property type="match status" value="1"/>
</dbReference>
<feature type="compositionally biased region" description="Basic residues" evidence="2">
    <location>
        <begin position="1577"/>
        <end position="1586"/>
    </location>
</feature>
<dbReference type="Pfam" id="PF07727">
    <property type="entry name" value="RVT_2"/>
    <property type="match status" value="1"/>
</dbReference>
<organism evidence="5 6">
    <name type="scientific">Lolium multiflorum</name>
    <name type="common">Italian ryegrass</name>
    <name type="synonym">Lolium perenne subsp. multiflorum</name>
    <dbReference type="NCBI Taxonomy" id="4521"/>
    <lineage>
        <taxon>Eukaryota</taxon>
        <taxon>Viridiplantae</taxon>
        <taxon>Streptophyta</taxon>
        <taxon>Embryophyta</taxon>
        <taxon>Tracheophyta</taxon>
        <taxon>Spermatophyta</taxon>
        <taxon>Magnoliopsida</taxon>
        <taxon>Liliopsida</taxon>
        <taxon>Poales</taxon>
        <taxon>Poaceae</taxon>
        <taxon>BOP clade</taxon>
        <taxon>Pooideae</taxon>
        <taxon>Poodae</taxon>
        <taxon>Poeae</taxon>
        <taxon>Poeae Chloroplast Group 2 (Poeae type)</taxon>
        <taxon>Loliodinae</taxon>
        <taxon>Loliinae</taxon>
        <taxon>Lolium</taxon>
    </lineage>
</organism>
<keyword evidence="1" id="KW-0863">Zinc-finger</keyword>
<accession>A0AAD8Q9L0</accession>
<protein>
    <submittedName>
        <fullName evidence="5">Uncharacterized protein</fullName>
    </submittedName>
</protein>
<name>A0AAD8Q9L0_LOLMU</name>
<dbReference type="PANTHER" id="PTHR48258">
    <property type="entry name" value="DUF4218 DOMAIN-CONTAINING PROTEIN-RELATED"/>
    <property type="match status" value="1"/>
</dbReference>
<dbReference type="InterPro" id="IPR054722">
    <property type="entry name" value="PolX-like_BBD"/>
</dbReference>
<dbReference type="Pfam" id="PF22936">
    <property type="entry name" value="Pol_BBD"/>
    <property type="match status" value="1"/>
</dbReference>
<dbReference type="Pfam" id="PF02992">
    <property type="entry name" value="Transposase_21"/>
    <property type="match status" value="1"/>
</dbReference>
<keyword evidence="1" id="KW-0862">Zinc</keyword>
<dbReference type="CDD" id="cd09272">
    <property type="entry name" value="RNase_HI_RT_Ty1"/>
    <property type="match status" value="1"/>
</dbReference>
<dbReference type="PROSITE" id="PS50994">
    <property type="entry name" value="INTEGRASE"/>
    <property type="match status" value="1"/>
</dbReference>
<dbReference type="InterPro" id="IPR025724">
    <property type="entry name" value="GAG-pre-integrase_dom"/>
</dbReference>
<comment type="caution">
    <text evidence="5">The sequence shown here is derived from an EMBL/GenBank/DDBJ whole genome shotgun (WGS) entry which is preliminary data.</text>
</comment>
<feature type="region of interest" description="Disordered" evidence="2">
    <location>
        <begin position="22"/>
        <end position="166"/>
    </location>
</feature>
<feature type="compositionally biased region" description="Low complexity" evidence="2">
    <location>
        <begin position="151"/>
        <end position="161"/>
    </location>
</feature>
<evidence type="ECO:0000259" key="3">
    <source>
        <dbReference type="PROSITE" id="PS50158"/>
    </source>
</evidence>
<dbReference type="InterPro" id="IPR036397">
    <property type="entry name" value="RNaseH_sf"/>
</dbReference>
<evidence type="ECO:0000256" key="2">
    <source>
        <dbReference type="SAM" id="MobiDB-lite"/>
    </source>
</evidence>
<dbReference type="GO" id="GO:0003676">
    <property type="term" value="F:nucleic acid binding"/>
    <property type="evidence" value="ECO:0007669"/>
    <property type="project" value="InterPro"/>
</dbReference>
<feature type="region of interest" description="Disordered" evidence="2">
    <location>
        <begin position="2170"/>
        <end position="2196"/>
    </location>
</feature>
<dbReference type="Pfam" id="PF13976">
    <property type="entry name" value="gag_pre-integrs"/>
    <property type="match status" value="1"/>
</dbReference>
<feature type="region of interest" description="Disordered" evidence="2">
    <location>
        <begin position="1577"/>
        <end position="1596"/>
    </location>
</feature>
<evidence type="ECO:0000256" key="1">
    <source>
        <dbReference type="PROSITE-ProRule" id="PRU00047"/>
    </source>
</evidence>